<dbReference type="InterPro" id="IPR037272">
    <property type="entry name" value="SNS_sf"/>
</dbReference>
<keyword evidence="6 12" id="KW-1133">Transmembrane helix</keyword>
<evidence type="ECO:0000256" key="1">
    <source>
        <dbReference type="ARBA" id="ARBA00004141"/>
    </source>
</evidence>
<accession>A0A8D8FJH1</accession>
<feature type="compositionally biased region" description="Basic and acidic residues" evidence="11">
    <location>
        <begin position="7"/>
        <end position="25"/>
    </location>
</feature>
<evidence type="ECO:0000256" key="7">
    <source>
        <dbReference type="ARBA" id="ARBA00023136"/>
    </source>
</evidence>
<dbReference type="Pfam" id="PF00209">
    <property type="entry name" value="SNF"/>
    <property type="match status" value="1"/>
</dbReference>
<protein>
    <recommendedName>
        <fullName evidence="10">Transporter</fullName>
    </recommendedName>
</protein>
<feature type="binding site" evidence="8">
    <location>
        <position position="109"/>
    </location>
    <ligand>
        <name>Na(+)</name>
        <dbReference type="ChEBI" id="CHEBI:29101"/>
        <label>1</label>
    </ligand>
</feature>
<keyword evidence="4 10" id="KW-0812">Transmembrane</keyword>
<dbReference type="PRINTS" id="PR00176">
    <property type="entry name" value="NANEUSMPORT"/>
</dbReference>
<reference evidence="13" key="1">
    <citation type="submission" date="2021-05" db="EMBL/GenBank/DDBJ databases">
        <authorList>
            <person name="Alioto T."/>
            <person name="Alioto T."/>
            <person name="Gomez Garrido J."/>
        </authorList>
    </citation>
    <scope>NUCLEOTIDE SEQUENCE</scope>
</reference>
<keyword evidence="7 12" id="KW-0472">Membrane</keyword>
<evidence type="ECO:0000256" key="12">
    <source>
        <dbReference type="SAM" id="Phobius"/>
    </source>
</evidence>
<evidence type="ECO:0000256" key="4">
    <source>
        <dbReference type="ARBA" id="ARBA00022692"/>
    </source>
</evidence>
<keyword evidence="9" id="KW-1015">Disulfide bond</keyword>
<evidence type="ECO:0000256" key="6">
    <source>
        <dbReference type="ARBA" id="ARBA00022989"/>
    </source>
</evidence>
<evidence type="ECO:0000256" key="8">
    <source>
        <dbReference type="PIRSR" id="PIRSR600175-1"/>
    </source>
</evidence>
<evidence type="ECO:0000256" key="9">
    <source>
        <dbReference type="PIRSR" id="PIRSR600175-2"/>
    </source>
</evidence>
<evidence type="ECO:0000256" key="11">
    <source>
        <dbReference type="SAM" id="MobiDB-lite"/>
    </source>
</evidence>
<dbReference type="PROSITE" id="PS50267">
    <property type="entry name" value="NA_NEUROTRAN_SYMP_3"/>
    <property type="match status" value="1"/>
</dbReference>
<dbReference type="GO" id="GO:0005886">
    <property type="term" value="C:plasma membrane"/>
    <property type="evidence" value="ECO:0007669"/>
    <property type="project" value="TreeGrafter"/>
</dbReference>
<evidence type="ECO:0000256" key="10">
    <source>
        <dbReference type="RuleBase" id="RU003732"/>
    </source>
</evidence>
<sequence length="250" mass="28916">MSRGHVQIRDRDPKSQEEQELEREREELRKQLNYGHMEEYKELVGSYPNSPVLARKFAGAPPDEPYENDSYTGISDDSDIDNLKPRKQHWANKMQFVLACIGYSVGLGNVWRFPYLAYKSGGGVFLVPYFIILLICGIPMLFMELAVGQYTGRGPIGALGQLCPLFKGTGLASVVVSFLMSTYYSVIIAYAIYYFFTSFRPDLPWTDCSHRWNTPDCWVPERLKHNISRPEMSRTPTEEFFEYDRRLFWG</sequence>
<dbReference type="GO" id="GO:0046872">
    <property type="term" value="F:metal ion binding"/>
    <property type="evidence" value="ECO:0007669"/>
    <property type="project" value="UniProtKB-KW"/>
</dbReference>
<feature type="transmembrane region" description="Helical" evidence="12">
    <location>
        <begin position="126"/>
        <end position="147"/>
    </location>
</feature>
<dbReference type="InterPro" id="IPR000175">
    <property type="entry name" value="Na/ntran_symport"/>
</dbReference>
<evidence type="ECO:0000256" key="2">
    <source>
        <dbReference type="ARBA" id="ARBA00006459"/>
    </source>
</evidence>
<dbReference type="PROSITE" id="PS00610">
    <property type="entry name" value="NA_NEUROTRAN_SYMP_1"/>
    <property type="match status" value="1"/>
</dbReference>
<keyword evidence="8" id="KW-0915">Sodium</keyword>
<dbReference type="PANTHER" id="PTHR11616:SF303">
    <property type="entry name" value="SODIUM- AND CHLORIDE-DEPENDENT GABA TRANSPORTER INE"/>
    <property type="match status" value="1"/>
</dbReference>
<name>A0A8D8FJH1_CULPI</name>
<feature type="binding site" evidence="8">
    <location>
        <position position="102"/>
    </location>
    <ligand>
        <name>Na(+)</name>
        <dbReference type="ChEBI" id="CHEBI:29101"/>
        <label>1</label>
    </ligand>
</feature>
<feature type="region of interest" description="Disordered" evidence="11">
    <location>
        <begin position="1"/>
        <end position="25"/>
    </location>
</feature>
<feature type="transmembrane region" description="Helical" evidence="12">
    <location>
        <begin position="168"/>
        <end position="196"/>
    </location>
</feature>
<dbReference type="EMBL" id="HBUE01073209">
    <property type="protein sequence ID" value="CAG6473696.1"/>
    <property type="molecule type" value="Transcribed_RNA"/>
</dbReference>
<keyword evidence="8" id="KW-0479">Metal-binding</keyword>
<feature type="binding site" evidence="8">
    <location>
        <position position="105"/>
    </location>
    <ligand>
        <name>Na(+)</name>
        <dbReference type="ChEBI" id="CHEBI:29101"/>
        <label>1</label>
    </ligand>
</feature>
<keyword evidence="5 10" id="KW-0769">Symport</keyword>
<comment type="subcellular location">
    <subcellularLocation>
        <location evidence="1">Membrane</location>
        <topology evidence="1">Multi-pass membrane protein</topology>
    </subcellularLocation>
</comment>
<feature type="transmembrane region" description="Helical" evidence="12">
    <location>
        <begin position="96"/>
        <end position="114"/>
    </location>
</feature>
<organism evidence="13">
    <name type="scientific">Culex pipiens</name>
    <name type="common">House mosquito</name>
    <dbReference type="NCBI Taxonomy" id="7175"/>
    <lineage>
        <taxon>Eukaryota</taxon>
        <taxon>Metazoa</taxon>
        <taxon>Ecdysozoa</taxon>
        <taxon>Arthropoda</taxon>
        <taxon>Hexapoda</taxon>
        <taxon>Insecta</taxon>
        <taxon>Pterygota</taxon>
        <taxon>Neoptera</taxon>
        <taxon>Endopterygota</taxon>
        <taxon>Diptera</taxon>
        <taxon>Nematocera</taxon>
        <taxon>Culicoidea</taxon>
        <taxon>Culicidae</taxon>
        <taxon>Culicinae</taxon>
        <taxon>Culicini</taxon>
        <taxon>Culex</taxon>
        <taxon>Culex</taxon>
    </lineage>
</organism>
<dbReference type="PANTHER" id="PTHR11616">
    <property type="entry name" value="SODIUM/CHLORIDE DEPENDENT TRANSPORTER"/>
    <property type="match status" value="1"/>
</dbReference>
<dbReference type="AlphaFoldDB" id="A0A8D8FJH1"/>
<dbReference type="GO" id="GO:0005283">
    <property type="term" value="F:amino acid:sodium symporter activity"/>
    <property type="evidence" value="ECO:0007669"/>
    <property type="project" value="TreeGrafter"/>
</dbReference>
<evidence type="ECO:0000256" key="3">
    <source>
        <dbReference type="ARBA" id="ARBA00022448"/>
    </source>
</evidence>
<evidence type="ECO:0000256" key="5">
    <source>
        <dbReference type="ARBA" id="ARBA00022847"/>
    </source>
</evidence>
<comment type="similarity">
    <text evidence="2 10">Belongs to the sodium:neurotransmitter symporter (SNF) (TC 2.A.22) family.</text>
</comment>
<keyword evidence="3 10" id="KW-0813">Transport</keyword>
<proteinExistence type="inferred from homology"/>
<feature type="disulfide bond" evidence="9">
    <location>
        <begin position="208"/>
        <end position="217"/>
    </location>
</feature>
<evidence type="ECO:0000313" key="13">
    <source>
        <dbReference type="EMBL" id="CAG6473696.1"/>
    </source>
</evidence>
<dbReference type="GO" id="GO:0089718">
    <property type="term" value="P:amino acid import across plasma membrane"/>
    <property type="evidence" value="ECO:0007669"/>
    <property type="project" value="TreeGrafter"/>
</dbReference>
<dbReference type="SUPFAM" id="SSF161070">
    <property type="entry name" value="SNF-like"/>
    <property type="match status" value="1"/>
</dbReference>